<gene>
    <name evidence="1" type="ORF">MTR67_040714</name>
</gene>
<accession>A0AAF0ZSD7</accession>
<name>A0AAF0ZSD7_SOLVR</name>
<evidence type="ECO:0008006" key="3">
    <source>
        <dbReference type="Google" id="ProtNLM"/>
    </source>
</evidence>
<evidence type="ECO:0000313" key="1">
    <source>
        <dbReference type="EMBL" id="WMV47329.1"/>
    </source>
</evidence>
<dbReference type="AlphaFoldDB" id="A0AAF0ZSD7"/>
<evidence type="ECO:0000313" key="2">
    <source>
        <dbReference type="Proteomes" id="UP001234989"/>
    </source>
</evidence>
<protein>
    <recommendedName>
        <fullName evidence="3">Gag-pol polyprotein</fullName>
    </recommendedName>
</protein>
<proteinExistence type="predicted"/>
<keyword evidence="2" id="KW-1185">Reference proteome</keyword>
<dbReference type="Proteomes" id="UP001234989">
    <property type="component" value="Chromosome 9"/>
</dbReference>
<reference evidence="1" key="1">
    <citation type="submission" date="2023-08" db="EMBL/GenBank/DDBJ databases">
        <title>A de novo genome assembly of Solanum verrucosum Schlechtendal, a Mexican diploid species geographically isolated from the other diploid A-genome species in potato relatives.</title>
        <authorList>
            <person name="Hosaka K."/>
        </authorList>
    </citation>
    <scope>NUCLEOTIDE SEQUENCE</scope>
    <source>
        <tissue evidence="1">Young leaves</tissue>
    </source>
</reference>
<dbReference type="EMBL" id="CP133620">
    <property type="protein sequence ID" value="WMV47329.1"/>
    <property type="molecule type" value="Genomic_DNA"/>
</dbReference>
<sequence length="112" mass="12631">MTIQANREAIDPVNLNMVTIVTRVRDFTRLNPPEFHGLKIDEDPQEFVEAIHKILAIMRSIPVEKANLAAYQLRVLLECGSTSGREGGQLMWVLLIGRNSKGFSLIISFPLR</sequence>
<organism evidence="1 2">
    <name type="scientific">Solanum verrucosum</name>
    <dbReference type="NCBI Taxonomy" id="315347"/>
    <lineage>
        <taxon>Eukaryota</taxon>
        <taxon>Viridiplantae</taxon>
        <taxon>Streptophyta</taxon>
        <taxon>Embryophyta</taxon>
        <taxon>Tracheophyta</taxon>
        <taxon>Spermatophyta</taxon>
        <taxon>Magnoliopsida</taxon>
        <taxon>eudicotyledons</taxon>
        <taxon>Gunneridae</taxon>
        <taxon>Pentapetalae</taxon>
        <taxon>asterids</taxon>
        <taxon>lamiids</taxon>
        <taxon>Solanales</taxon>
        <taxon>Solanaceae</taxon>
        <taxon>Solanoideae</taxon>
        <taxon>Solaneae</taxon>
        <taxon>Solanum</taxon>
    </lineage>
</organism>